<protein>
    <submittedName>
        <fullName evidence="1">Uncharacterized protein</fullName>
    </submittedName>
</protein>
<accession>A0AB39C699</accession>
<name>A0AB39C699_9CAUD</name>
<organism evidence="1">
    <name type="scientific">Enterococcus phage PMBT56</name>
    <dbReference type="NCBI Taxonomy" id="3229530"/>
    <lineage>
        <taxon>Viruses</taxon>
        <taxon>Duplodnaviria</taxon>
        <taxon>Heunggongvirae</taxon>
        <taxon>Uroviricota</taxon>
        <taxon>Caudoviricetes</taxon>
        <taxon>Saphexavirus</taxon>
    </lineage>
</organism>
<sequence length="30" mass="3537">MAPFLIRLFENTKKKSSREVIPKAFLIPVY</sequence>
<proteinExistence type="predicted"/>
<dbReference type="EMBL" id="PP944851">
    <property type="protein sequence ID" value="XDJ02153.1"/>
    <property type="molecule type" value="Genomic_DNA"/>
</dbReference>
<reference evidence="1" key="1">
    <citation type="submission" date="2024-06" db="EMBL/GenBank/DDBJ databases">
        <title>This phage originates from the Bacteriophage catalogue of the Bacteriophage Competence Centre, Department of Microbiology und Biotechnology, Max Rubner-Institut, Kiel, Germany.</title>
        <authorList>
            <person name="Sprotte S."/>
            <person name="Brinks E."/>
            <person name="Hille F."/>
        </authorList>
    </citation>
    <scope>NUCLEOTIDE SEQUENCE</scope>
</reference>
<evidence type="ECO:0000313" key="1">
    <source>
        <dbReference type="EMBL" id="XDJ02153.1"/>
    </source>
</evidence>